<evidence type="ECO:0000313" key="3">
    <source>
        <dbReference type="Proteomes" id="UP001152523"/>
    </source>
</evidence>
<dbReference type="EMBL" id="CAMAPF010000040">
    <property type="protein sequence ID" value="CAH9082942.1"/>
    <property type="molecule type" value="Genomic_DNA"/>
</dbReference>
<evidence type="ECO:0000313" key="2">
    <source>
        <dbReference type="EMBL" id="CAH9082942.1"/>
    </source>
</evidence>
<protein>
    <submittedName>
        <fullName evidence="2">Uncharacterized protein</fullName>
    </submittedName>
</protein>
<dbReference type="Proteomes" id="UP001152523">
    <property type="component" value="Unassembled WGS sequence"/>
</dbReference>
<proteinExistence type="predicted"/>
<name>A0AAV0CQB6_9ASTE</name>
<evidence type="ECO:0000256" key="1">
    <source>
        <dbReference type="SAM" id="Coils"/>
    </source>
</evidence>
<keyword evidence="1" id="KW-0175">Coiled coil</keyword>
<sequence length="280" mass="32414">MLDACSIVCTSRVNHHQSTSPSPSIIIFTVMATDSEDVILSITSSFDQIYADFKSTIEDIQSLKSKYNAEVKKSDAIQFRMKSLQSENERLRKSYAESLNRMTDQIESRTSCQMLKDELKKINDEHSQKENEFKIVIGSLKHENAMRIQVMESQIRELQAEKAANEAVCQHLRQDLTVHKNHITALTRRLEQVSSDVESKYQYEIQGLRDCLLVEQEEKTELKKKVQELEKELLVSSMELVESRQDSTSNRNVDSLKQKIMKLRKENEGLKRQIIDKREG</sequence>
<comment type="caution">
    <text evidence="2">The sequence shown here is derived from an EMBL/GenBank/DDBJ whole genome shotgun (WGS) entry which is preliminary data.</text>
</comment>
<feature type="coiled-coil region" evidence="1">
    <location>
        <begin position="212"/>
        <end position="280"/>
    </location>
</feature>
<accession>A0AAV0CQB6</accession>
<dbReference type="AlphaFoldDB" id="A0AAV0CQB6"/>
<gene>
    <name evidence="2" type="ORF">CEPIT_LOCUS8290</name>
</gene>
<feature type="coiled-coil region" evidence="1">
    <location>
        <begin position="81"/>
        <end position="175"/>
    </location>
</feature>
<keyword evidence="3" id="KW-1185">Reference proteome</keyword>
<organism evidence="2 3">
    <name type="scientific">Cuscuta epithymum</name>
    <dbReference type="NCBI Taxonomy" id="186058"/>
    <lineage>
        <taxon>Eukaryota</taxon>
        <taxon>Viridiplantae</taxon>
        <taxon>Streptophyta</taxon>
        <taxon>Embryophyta</taxon>
        <taxon>Tracheophyta</taxon>
        <taxon>Spermatophyta</taxon>
        <taxon>Magnoliopsida</taxon>
        <taxon>eudicotyledons</taxon>
        <taxon>Gunneridae</taxon>
        <taxon>Pentapetalae</taxon>
        <taxon>asterids</taxon>
        <taxon>lamiids</taxon>
        <taxon>Solanales</taxon>
        <taxon>Convolvulaceae</taxon>
        <taxon>Cuscuteae</taxon>
        <taxon>Cuscuta</taxon>
        <taxon>Cuscuta subgen. Cuscuta</taxon>
    </lineage>
</organism>
<reference evidence="2" key="1">
    <citation type="submission" date="2022-07" db="EMBL/GenBank/DDBJ databases">
        <authorList>
            <person name="Macas J."/>
            <person name="Novak P."/>
            <person name="Neumann P."/>
        </authorList>
    </citation>
    <scope>NUCLEOTIDE SEQUENCE</scope>
</reference>